<evidence type="ECO:0000313" key="3">
    <source>
        <dbReference type="EMBL" id="CDK26985.1"/>
    </source>
</evidence>
<keyword evidence="4" id="KW-1185">Reference proteome</keyword>
<dbReference type="Proteomes" id="UP000019384">
    <property type="component" value="Unassembled WGS sequence"/>
</dbReference>
<feature type="compositionally biased region" description="Low complexity" evidence="1">
    <location>
        <begin position="206"/>
        <end position="238"/>
    </location>
</feature>
<organism evidence="3 4">
    <name type="scientific">Kuraishia capsulata CBS 1993</name>
    <dbReference type="NCBI Taxonomy" id="1382522"/>
    <lineage>
        <taxon>Eukaryota</taxon>
        <taxon>Fungi</taxon>
        <taxon>Dikarya</taxon>
        <taxon>Ascomycota</taxon>
        <taxon>Saccharomycotina</taxon>
        <taxon>Pichiomycetes</taxon>
        <taxon>Pichiales</taxon>
        <taxon>Pichiaceae</taxon>
        <taxon>Kuraishia</taxon>
    </lineage>
</organism>
<accession>W6MW81</accession>
<dbReference type="HOGENOM" id="CLU_937099_0_0_1"/>
<feature type="compositionally biased region" description="Low complexity" evidence="1">
    <location>
        <begin position="149"/>
        <end position="186"/>
    </location>
</feature>
<evidence type="ECO:0000313" key="4">
    <source>
        <dbReference type="Proteomes" id="UP000019384"/>
    </source>
</evidence>
<dbReference type="RefSeq" id="XP_022458981.1">
    <property type="nucleotide sequence ID" value="XM_022603258.1"/>
</dbReference>
<reference evidence="3" key="2">
    <citation type="submission" date="2014-02" db="EMBL/GenBank/DDBJ databases">
        <title>Complete DNA sequence of /Kuraishia capsulata/ illustrates novel genomic features among budding yeasts (/Saccharomycotina/).</title>
        <authorList>
            <person name="Morales L."/>
            <person name="Noel B."/>
            <person name="Porcel B."/>
            <person name="Marcet-Houben M."/>
            <person name="Hullo M-F."/>
            <person name="Sacerdot C."/>
            <person name="Tekaia F."/>
            <person name="Leh-Louis V."/>
            <person name="Despons L."/>
            <person name="Khanna V."/>
            <person name="Aury J-M."/>
            <person name="Barbe V."/>
            <person name="Couloux A."/>
            <person name="Labadie K."/>
            <person name="Pelletier E."/>
            <person name="Souciet J-L."/>
            <person name="Boekhout T."/>
            <person name="Gabaldon T."/>
            <person name="Wincker P."/>
            <person name="Dujon B."/>
        </authorList>
    </citation>
    <scope>NUCLEOTIDE SEQUENCE</scope>
    <source>
        <strain evidence="3">CBS 1993</strain>
    </source>
</reference>
<dbReference type="GeneID" id="34520369"/>
<dbReference type="OrthoDB" id="3998247at2759"/>
<feature type="signal peptide" evidence="2">
    <location>
        <begin position="1"/>
        <end position="19"/>
    </location>
</feature>
<proteinExistence type="predicted"/>
<dbReference type="EMBL" id="HG793127">
    <property type="protein sequence ID" value="CDK26985.1"/>
    <property type="molecule type" value="Genomic_DNA"/>
</dbReference>
<feature type="region of interest" description="Disordered" evidence="1">
    <location>
        <begin position="61"/>
        <end position="100"/>
    </location>
</feature>
<evidence type="ECO:0008006" key="5">
    <source>
        <dbReference type="Google" id="ProtNLM"/>
    </source>
</evidence>
<keyword evidence="2" id="KW-0732">Signal</keyword>
<feature type="region of interest" description="Disordered" evidence="1">
    <location>
        <begin position="206"/>
        <end position="240"/>
    </location>
</feature>
<protein>
    <recommendedName>
        <fullName evidence="5">REJ domain-containing protein</fullName>
    </recommendedName>
</protein>
<dbReference type="AlphaFoldDB" id="W6MW81"/>
<evidence type="ECO:0000256" key="1">
    <source>
        <dbReference type="SAM" id="MobiDB-lite"/>
    </source>
</evidence>
<sequence length="297" mass="30284">MLLKNYLYGFALLSSIVSALPVGQADAGAGQVWDLKKRQYVTVTAAAVTQYATVHVKGHESSSTSSTVSSSDSSSSSKSSSSSESSSSSSSSSDSETYTPGQEVVITSTIDPGYTSVVHETYLTSFLVTESGSSSYSYLTVTPSVTSSLTSSTSSSSASSSSSSSSSLSSSSSSSSLSSSSLSSSSSEEKDTTSTKVVFKTTSRGSKSSATATPTKKATSSTTTSSSASSTITAAPSTSDDDSWITGSFTAYSTSTSEGVCYVLYEDDDSTGTYSDIEPYTTITLTSIVATVTLTES</sequence>
<evidence type="ECO:0000256" key="2">
    <source>
        <dbReference type="SAM" id="SignalP"/>
    </source>
</evidence>
<feature type="chain" id="PRO_5004880542" description="REJ domain-containing protein" evidence="2">
    <location>
        <begin position="20"/>
        <end position="297"/>
    </location>
</feature>
<name>W6MW81_9ASCO</name>
<feature type="compositionally biased region" description="Low complexity" evidence="1">
    <location>
        <begin position="61"/>
        <end position="95"/>
    </location>
</feature>
<feature type="region of interest" description="Disordered" evidence="1">
    <location>
        <begin position="149"/>
        <end position="188"/>
    </location>
</feature>
<reference evidence="3" key="1">
    <citation type="submission" date="2013-12" db="EMBL/GenBank/DDBJ databases">
        <authorList>
            <person name="Genoscope - CEA"/>
        </authorList>
    </citation>
    <scope>NUCLEOTIDE SEQUENCE</scope>
    <source>
        <strain evidence="3">CBS 1993</strain>
    </source>
</reference>
<gene>
    <name evidence="3" type="ORF">KUCA_T00002962001</name>
</gene>